<dbReference type="AlphaFoldDB" id="A0AAI9ZGI8"/>
<gene>
    <name evidence="2" type="ORF">BDP81DRAFT_141265</name>
</gene>
<evidence type="ECO:0000313" key="3">
    <source>
        <dbReference type="Proteomes" id="UP001243989"/>
    </source>
</evidence>
<evidence type="ECO:0000313" key="2">
    <source>
        <dbReference type="EMBL" id="KAK1622944.1"/>
    </source>
</evidence>
<protein>
    <submittedName>
        <fullName evidence="2">Uncharacterized protein</fullName>
    </submittedName>
</protein>
<organism evidence="2 3">
    <name type="scientific">Colletotrichum phormii</name>
    <dbReference type="NCBI Taxonomy" id="359342"/>
    <lineage>
        <taxon>Eukaryota</taxon>
        <taxon>Fungi</taxon>
        <taxon>Dikarya</taxon>
        <taxon>Ascomycota</taxon>
        <taxon>Pezizomycotina</taxon>
        <taxon>Sordariomycetes</taxon>
        <taxon>Hypocreomycetidae</taxon>
        <taxon>Glomerellales</taxon>
        <taxon>Glomerellaceae</taxon>
        <taxon>Colletotrichum</taxon>
        <taxon>Colletotrichum acutatum species complex</taxon>
    </lineage>
</organism>
<keyword evidence="3" id="KW-1185">Reference proteome</keyword>
<evidence type="ECO:0000256" key="1">
    <source>
        <dbReference type="SAM" id="MobiDB-lite"/>
    </source>
</evidence>
<feature type="compositionally biased region" description="Basic and acidic residues" evidence="1">
    <location>
        <begin position="141"/>
        <end position="159"/>
    </location>
</feature>
<accession>A0AAI9ZGI8</accession>
<reference evidence="2" key="1">
    <citation type="submission" date="2021-06" db="EMBL/GenBank/DDBJ databases">
        <title>Comparative genomics, transcriptomics and evolutionary studies reveal genomic signatures of adaptation to plant cell wall in hemibiotrophic fungi.</title>
        <authorList>
            <consortium name="DOE Joint Genome Institute"/>
            <person name="Baroncelli R."/>
            <person name="Diaz J.F."/>
            <person name="Benocci T."/>
            <person name="Peng M."/>
            <person name="Battaglia E."/>
            <person name="Haridas S."/>
            <person name="Andreopoulos W."/>
            <person name="Labutti K."/>
            <person name="Pangilinan J."/>
            <person name="Floch G.L."/>
            <person name="Makela M.R."/>
            <person name="Henrissat B."/>
            <person name="Grigoriev I.V."/>
            <person name="Crouch J.A."/>
            <person name="De Vries R.P."/>
            <person name="Sukno S.A."/>
            <person name="Thon M.R."/>
        </authorList>
    </citation>
    <scope>NUCLEOTIDE SEQUENCE</scope>
    <source>
        <strain evidence="2">CBS 102054</strain>
    </source>
</reference>
<dbReference type="EMBL" id="JAHMHQ010000032">
    <property type="protein sequence ID" value="KAK1622944.1"/>
    <property type="molecule type" value="Genomic_DNA"/>
</dbReference>
<proteinExistence type="predicted"/>
<name>A0AAI9ZGI8_9PEZI</name>
<dbReference type="RefSeq" id="XP_060438939.1">
    <property type="nucleotide sequence ID" value="XM_060581834.1"/>
</dbReference>
<comment type="caution">
    <text evidence="2">The sequence shown here is derived from an EMBL/GenBank/DDBJ whole genome shotgun (WGS) entry which is preliminary data.</text>
</comment>
<sequence>MVPPFPLLLSRPHTLVLSIDVLSFRCVYPKPRGLIYHSLLFRFVPSHSLHQEPSLDRPPSVVTFSTSLVSVVRRSSSIPVPWLVSLFPTPSRTTGLLSRLLISGSSWLLGLVAMVSFSKSTVTWDLSSESGRVCVEGVPPSERDLVSSEGRTIGHDPGL</sequence>
<dbReference type="GeneID" id="85466696"/>
<feature type="region of interest" description="Disordered" evidence="1">
    <location>
        <begin position="139"/>
        <end position="159"/>
    </location>
</feature>
<dbReference type="Proteomes" id="UP001243989">
    <property type="component" value="Unassembled WGS sequence"/>
</dbReference>